<evidence type="ECO:0000313" key="2">
    <source>
        <dbReference type="Proteomes" id="UP000722750"/>
    </source>
</evidence>
<accession>A0A941W3J9</accession>
<protein>
    <submittedName>
        <fullName evidence="1">Uncharacterized protein</fullName>
    </submittedName>
</protein>
<organism evidence="1 2">
    <name type="scientific">Candidatus Scalindua arabica</name>
    <dbReference type="NCBI Taxonomy" id="1127984"/>
    <lineage>
        <taxon>Bacteria</taxon>
        <taxon>Pseudomonadati</taxon>
        <taxon>Planctomycetota</taxon>
        <taxon>Candidatus Brocadiia</taxon>
        <taxon>Candidatus Brocadiales</taxon>
        <taxon>Candidatus Scalinduaceae</taxon>
        <taxon>Candidatus Scalindua</taxon>
    </lineage>
</organism>
<sequence>MPYDKELDECVFAKSWENDAERLTASIYSYNKGTKKLQLTRENKNSQGGYRFAKLGRLTKEEIEALLPLIKEACGHMD</sequence>
<proteinExistence type="predicted"/>
<dbReference type="AlphaFoldDB" id="A0A941W3J9"/>
<name>A0A941W3J9_9BACT</name>
<reference evidence="1" key="1">
    <citation type="journal article" date="2021" name="ISME J.">
        <title>Fine-scale metabolic discontinuity in a stratified prokaryote microbiome of a Red Sea deep halocline.</title>
        <authorList>
            <person name="Michoud G."/>
            <person name="Ngugi D.K."/>
            <person name="Barozzi A."/>
            <person name="Merlino G."/>
            <person name="Calleja M.L."/>
            <person name="Delgado-Huertas A."/>
            <person name="Moran X.A.G."/>
            <person name="Daffonchio D."/>
        </authorList>
    </citation>
    <scope>NUCLEOTIDE SEQUENCE</scope>
    <source>
        <strain evidence="1">SuakinDeep_MAG55_1</strain>
    </source>
</reference>
<dbReference type="EMBL" id="JAANXD010000064">
    <property type="protein sequence ID" value="MBS1258502.1"/>
    <property type="molecule type" value="Genomic_DNA"/>
</dbReference>
<dbReference type="Proteomes" id="UP000722750">
    <property type="component" value="Unassembled WGS sequence"/>
</dbReference>
<gene>
    <name evidence="1" type="ORF">MAG551_01561</name>
</gene>
<comment type="caution">
    <text evidence="1">The sequence shown here is derived from an EMBL/GenBank/DDBJ whole genome shotgun (WGS) entry which is preliminary data.</text>
</comment>
<evidence type="ECO:0000313" key="1">
    <source>
        <dbReference type="EMBL" id="MBS1258502.1"/>
    </source>
</evidence>